<dbReference type="InterPro" id="IPR051130">
    <property type="entry name" value="Mito_struct-func_regulator"/>
</dbReference>
<dbReference type="PANTHER" id="PTHR43173:SF37">
    <property type="entry name" value="ABC1 FAMILY PROTEIN C10F6.14C"/>
    <property type="match status" value="1"/>
</dbReference>
<dbReference type="InterPro" id="IPR000719">
    <property type="entry name" value="Prot_kinase_dom"/>
</dbReference>
<dbReference type="CDD" id="cd13969">
    <property type="entry name" value="ADCK1-like"/>
    <property type="match status" value="1"/>
</dbReference>
<name>A0A8S1L4W0_PARPR</name>
<dbReference type="InterPro" id="IPR004147">
    <property type="entry name" value="ABC1_dom"/>
</dbReference>
<proteinExistence type="inferred from homology"/>
<comment type="similarity">
    <text evidence="1">Belongs to the protein kinase superfamily. ADCK protein kinase family.</text>
</comment>
<dbReference type="OMA" id="DVMTTMV"/>
<dbReference type="EMBL" id="CAJJDM010000025">
    <property type="protein sequence ID" value="CAD8057694.1"/>
    <property type="molecule type" value="Genomic_DNA"/>
</dbReference>
<feature type="domain" description="Protein kinase" evidence="2">
    <location>
        <begin position="109"/>
        <end position="473"/>
    </location>
</feature>
<dbReference type="AlphaFoldDB" id="A0A8S1L4W0"/>
<gene>
    <name evidence="3" type="ORF">PPRIM_AZ9-3.1.T0260172</name>
</gene>
<dbReference type="GO" id="GO:0005524">
    <property type="term" value="F:ATP binding"/>
    <property type="evidence" value="ECO:0007669"/>
    <property type="project" value="InterPro"/>
</dbReference>
<reference evidence="3" key="1">
    <citation type="submission" date="2021-01" db="EMBL/GenBank/DDBJ databases">
        <authorList>
            <consortium name="Genoscope - CEA"/>
            <person name="William W."/>
        </authorList>
    </citation>
    <scope>NUCLEOTIDE SEQUENCE</scope>
</reference>
<sequence>MRKFLKYSLGLGLAAFGYDEYNESKIIRRNANTIRCGLNILYQYKIRFNAENANDVHETVAKDIYETCIRNDGLYVKFGQGIAASEHLLPPPYFKWMSLLQDKAKAVSFKRVRDIFEEEIGKTIEEIFDEFDEIPIASASIAQVHKAKLKNGDIVAVKVQKPNIKKQFGSDMLMHHIICGVLQYAFDMPILQFQESIQSNLQKEIDFRIEYENGEISRRALQIIGRKDVHIPKYYDELNTQRILVSEWIDGIKISHQDEIKKLGFNTKQIMDTVISAFAEQIFISGFVHCDPHPGNIFIRPKPGNNKQYEVVLLDFGLCIKLENQFRLDYSEFWTSIFLQDFTKLKQIVRKWGIGNEEMFASMQLMKPYQMKQPVHCHQVTKEDVMKLQLKMKDEIREMMKQTDLFPKDLIFVNRNMNLVRSVNKRCGSLVNRINIMARYAQQGTQQFNDILESQKFNRKYHSSLMFELRLWVSGLVYSLLSIWLKWKKNQKVEDFLEQKQKEQFQGIHEQYGFKTPDEKTFDA</sequence>
<protein>
    <recommendedName>
        <fullName evidence="2">Protein kinase domain-containing protein</fullName>
    </recommendedName>
</protein>
<dbReference type="Pfam" id="PF03109">
    <property type="entry name" value="ABC1"/>
    <property type="match status" value="1"/>
</dbReference>
<comment type="caution">
    <text evidence="3">The sequence shown here is derived from an EMBL/GenBank/DDBJ whole genome shotgun (WGS) entry which is preliminary data.</text>
</comment>
<dbReference type="GO" id="GO:0004672">
    <property type="term" value="F:protein kinase activity"/>
    <property type="evidence" value="ECO:0007669"/>
    <property type="project" value="InterPro"/>
</dbReference>
<evidence type="ECO:0000313" key="3">
    <source>
        <dbReference type="EMBL" id="CAD8057694.1"/>
    </source>
</evidence>
<dbReference type="PROSITE" id="PS50011">
    <property type="entry name" value="PROTEIN_KINASE_DOM"/>
    <property type="match status" value="1"/>
</dbReference>
<accession>A0A8S1L4W0</accession>
<keyword evidence="4" id="KW-1185">Reference proteome</keyword>
<evidence type="ECO:0000259" key="2">
    <source>
        <dbReference type="PROSITE" id="PS50011"/>
    </source>
</evidence>
<evidence type="ECO:0000313" key="4">
    <source>
        <dbReference type="Proteomes" id="UP000688137"/>
    </source>
</evidence>
<evidence type="ECO:0000256" key="1">
    <source>
        <dbReference type="ARBA" id="ARBA00009670"/>
    </source>
</evidence>
<dbReference type="InterPro" id="IPR045307">
    <property type="entry name" value="ADCK1_dom"/>
</dbReference>
<dbReference type="PANTHER" id="PTHR43173">
    <property type="entry name" value="ABC1 FAMILY PROTEIN"/>
    <property type="match status" value="1"/>
</dbReference>
<organism evidence="3 4">
    <name type="scientific">Paramecium primaurelia</name>
    <dbReference type="NCBI Taxonomy" id="5886"/>
    <lineage>
        <taxon>Eukaryota</taxon>
        <taxon>Sar</taxon>
        <taxon>Alveolata</taxon>
        <taxon>Ciliophora</taxon>
        <taxon>Intramacronucleata</taxon>
        <taxon>Oligohymenophorea</taxon>
        <taxon>Peniculida</taxon>
        <taxon>Parameciidae</taxon>
        <taxon>Paramecium</taxon>
    </lineage>
</organism>
<dbReference type="Proteomes" id="UP000688137">
    <property type="component" value="Unassembled WGS sequence"/>
</dbReference>